<evidence type="ECO:0000313" key="3">
    <source>
        <dbReference type="Proteomes" id="UP001209229"/>
    </source>
</evidence>
<name>A0AAE3M2A5_9BACT</name>
<dbReference type="EMBL" id="JAPDPJ010000003">
    <property type="protein sequence ID" value="MCW3785439.1"/>
    <property type="molecule type" value="Genomic_DNA"/>
</dbReference>
<accession>A0AAE3M2A5</accession>
<dbReference type="AlphaFoldDB" id="A0AAE3M2A5"/>
<feature type="transmembrane region" description="Helical" evidence="1">
    <location>
        <begin position="21"/>
        <end position="40"/>
    </location>
</feature>
<feature type="transmembrane region" description="Helical" evidence="1">
    <location>
        <begin position="202"/>
        <end position="225"/>
    </location>
</feature>
<dbReference type="InterPro" id="IPR007163">
    <property type="entry name" value="VCA0040-like"/>
</dbReference>
<comment type="caution">
    <text evidence="2">The sequence shown here is derived from an EMBL/GenBank/DDBJ whole genome shotgun (WGS) entry which is preliminary data.</text>
</comment>
<reference evidence="2" key="1">
    <citation type="submission" date="2022-10" db="EMBL/GenBank/DDBJ databases">
        <authorList>
            <person name="Yu W.X."/>
        </authorList>
    </citation>
    <scope>NUCLEOTIDE SEQUENCE</scope>
    <source>
        <strain evidence="2">AAT</strain>
    </source>
</reference>
<proteinExistence type="predicted"/>
<keyword evidence="3" id="KW-1185">Reference proteome</keyword>
<keyword evidence="1" id="KW-0812">Transmembrane</keyword>
<evidence type="ECO:0000313" key="2">
    <source>
        <dbReference type="EMBL" id="MCW3785439.1"/>
    </source>
</evidence>
<dbReference type="Pfam" id="PF04018">
    <property type="entry name" value="VCA0040-like"/>
    <property type="match status" value="1"/>
</dbReference>
<feature type="transmembrane region" description="Helical" evidence="1">
    <location>
        <begin position="72"/>
        <end position="93"/>
    </location>
</feature>
<evidence type="ECO:0000256" key="1">
    <source>
        <dbReference type="SAM" id="Phobius"/>
    </source>
</evidence>
<dbReference type="PANTHER" id="PTHR37308">
    <property type="entry name" value="INTEGRAL MEMBRANE PROTEIN"/>
    <property type="match status" value="1"/>
</dbReference>
<dbReference type="Proteomes" id="UP001209229">
    <property type="component" value="Unassembled WGS sequence"/>
</dbReference>
<keyword evidence="1" id="KW-1133">Transmembrane helix</keyword>
<organism evidence="2 3">
    <name type="scientific">Plebeiibacterium sediminum</name>
    <dbReference type="NCBI Taxonomy" id="2992112"/>
    <lineage>
        <taxon>Bacteria</taxon>
        <taxon>Pseudomonadati</taxon>
        <taxon>Bacteroidota</taxon>
        <taxon>Bacteroidia</taxon>
        <taxon>Marinilabiliales</taxon>
        <taxon>Marinilabiliaceae</taxon>
        <taxon>Plebeiibacterium</taxon>
    </lineage>
</organism>
<gene>
    <name evidence="2" type="ORF">OM075_03115</name>
</gene>
<dbReference type="PANTHER" id="PTHR37308:SF1">
    <property type="entry name" value="POLYPRENYL-PHOSPHATE TRANSPORTER"/>
    <property type="match status" value="1"/>
</dbReference>
<protein>
    <submittedName>
        <fullName evidence="2">DUF368 domain-containing protein</fullName>
    </submittedName>
</protein>
<feature type="transmembrane region" description="Helical" evidence="1">
    <location>
        <begin position="131"/>
        <end position="150"/>
    </location>
</feature>
<feature type="transmembrane region" description="Helical" evidence="1">
    <location>
        <begin position="157"/>
        <end position="182"/>
    </location>
</feature>
<dbReference type="RefSeq" id="WP_301189011.1">
    <property type="nucleotide sequence ID" value="NZ_JAPDPJ010000003.1"/>
</dbReference>
<feature type="transmembrane region" description="Helical" evidence="1">
    <location>
        <begin position="232"/>
        <end position="250"/>
    </location>
</feature>
<sequence length="306" mass="33564">MKENNSKIFISNIFKGMAMGAANVIPGVSGGTIALITGIFERLIDAIKSFDLKAINLLFKGKFKELIQHIDLWFLVSVFLGVGVAIVSLARLFKFLFENYPVYIWAFFFGLVLASVYFVGKSVQKWNLSSIISFIIGSAIAISISVLTPASENSSMIYLFICGIVAICSMIIPGLSGSFVLILMGNYQLVMINAVSEFNMKVLLPVAAGAGIGLIGFSHFLSWLLKKYHNQTIAMLTGFVLGSLGILWPWKETLTQTFGEKVKTIGYDWFMPKADSEFLFAVVFIILGIASIWLTETLGSKKSKAA</sequence>
<feature type="transmembrane region" description="Helical" evidence="1">
    <location>
        <begin position="278"/>
        <end position="295"/>
    </location>
</feature>
<feature type="transmembrane region" description="Helical" evidence="1">
    <location>
        <begin position="100"/>
        <end position="119"/>
    </location>
</feature>
<keyword evidence="1" id="KW-0472">Membrane</keyword>